<evidence type="ECO:0000256" key="4">
    <source>
        <dbReference type="ARBA" id="ARBA00023004"/>
    </source>
</evidence>
<dbReference type="SFLD" id="SFLDG01384">
    <property type="entry name" value="thioether_bond_formation_requi"/>
    <property type="match status" value="1"/>
</dbReference>
<keyword evidence="8" id="KW-1185">Reference proteome</keyword>
<dbReference type="SFLD" id="SFLDG01386">
    <property type="entry name" value="main_SPASM_domain-containing"/>
    <property type="match status" value="1"/>
</dbReference>
<comment type="caution">
    <text evidence="7">The sequence shown here is derived from an EMBL/GenBank/DDBJ whole genome shotgun (WGS) entry which is preliminary data.</text>
</comment>
<dbReference type="InterPro" id="IPR007197">
    <property type="entry name" value="rSAM"/>
</dbReference>
<comment type="cofactor">
    <cofactor evidence="1">
        <name>[4Fe-4S] cluster</name>
        <dbReference type="ChEBI" id="CHEBI:49883"/>
    </cofactor>
</comment>
<dbReference type="RefSeq" id="WP_336130562.1">
    <property type="nucleotide sequence ID" value="NZ_JBANDL010000002.1"/>
</dbReference>
<dbReference type="EMBL" id="JBANDL010000002">
    <property type="protein sequence ID" value="MEI2453140.1"/>
    <property type="molecule type" value="Genomic_DNA"/>
</dbReference>
<keyword evidence="3" id="KW-0479">Metal-binding</keyword>
<dbReference type="PANTHER" id="PTHR43273">
    <property type="entry name" value="ANAEROBIC SULFATASE-MATURATING ENZYME HOMOLOG ASLB-RELATED"/>
    <property type="match status" value="1"/>
</dbReference>
<evidence type="ECO:0000256" key="5">
    <source>
        <dbReference type="ARBA" id="ARBA00023014"/>
    </source>
</evidence>
<proteinExistence type="predicted"/>
<gene>
    <name evidence="7" type="primary">hxsB</name>
    <name evidence="7" type="ORF">V2J18_00455</name>
</gene>
<dbReference type="Pfam" id="PF04055">
    <property type="entry name" value="Radical_SAM"/>
    <property type="match status" value="1"/>
</dbReference>
<accession>A0ABU8CY44</accession>
<dbReference type="Proteomes" id="UP001387215">
    <property type="component" value="Unassembled WGS sequence"/>
</dbReference>
<sequence>MKFAPRSAFDSASGYRLLPMRFRRLPWDETQVLVTSLAGDWLVMPRSDLDRAVAGELQQDDVLFASMEARHLILADPARSTLAPLLSQYRTRKAYLQAGPALHIFVVSLRCHHTCSYCQVSRRPTSETTFDMSGAAGRHAVERLFEWPSDKLTVEFQGGEPLLHFDRIRSLTEAIVERNRSEGRSLRFVIASTLHDLTDDQLAFMREHRFQLSTSLDGPEWLHNANRPRPERDSYRRTIEGIEHGRRALGEDAVSALTTLTARSLTAPREIIDEYRKQGLHSIFLRPLSPYGFARKTQARQGYPITEFLTFYSMALDHILSVNQDGFELEEAYASLLLSQLLTPFSHGYVDLRSPTGAGLGTVVYDYDGQVYPSDEARMLAAMGAHSFAMGRVDEPVAQWLQSPAMQRVLAAGVAEALPTCADCAYVPLCGADPIDHYARQGDPIGHRPTSDFCAKQMGLFDLLLQRWQDGSAADRAVFETWALRQSGGSPAAVPEAPGLEVAA</sequence>
<dbReference type="SFLD" id="SFLDG01067">
    <property type="entry name" value="SPASM/twitch_domain_containing"/>
    <property type="match status" value="1"/>
</dbReference>
<evidence type="ECO:0000313" key="7">
    <source>
        <dbReference type="EMBL" id="MEI2453140.1"/>
    </source>
</evidence>
<reference evidence="7 8" key="1">
    <citation type="submission" date="2024-02" db="EMBL/GenBank/DDBJ databases">
        <title>Lysobacter Genome Sequencing and Mining.</title>
        <authorList>
            <person name="Bierman J."/>
            <person name="Walker M.C."/>
        </authorList>
    </citation>
    <scope>NUCLEOTIDE SEQUENCE [LARGE SCALE GENOMIC DNA]</scope>
    <source>
        <strain evidence="7 8">PB6250</strain>
    </source>
</reference>
<dbReference type="SUPFAM" id="SSF102114">
    <property type="entry name" value="Radical SAM enzymes"/>
    <property type="match status" value="1"/>
</dbReference>
<evidence type="ECO:0000259" key="6">
    <source>
        <dbReference type="PROSITE" id="PS51918"/>
    </source>
</evidence>
<dbReference type="PANTHER" id="PTHR43273:SF8">
    <property type="entry name" value="RADICAL SAM DOMAIN PROTEIN"/>
    <property type="match status" value="1"/>
</dbReference>
<evidence type="ECO:0000256" key="3">
    <source>
        <dbReference type="ARBA" id="ARBA00022723"/>
    </source>
</evidence>
<name>A0ABU8CY44_9GAMM</name>
<protein>
    <submittedName>
        <fullName evidence="7">His-Xaa-Ser system radical SAM maturase HxsB</fullName>
    </submittedName>
</protein>
<dbReference type="InterPro" id="IPR023867">
    <property type="entry name" value="Sulphatase_maturase_rSAM"/>
</dbReference>
<dbReference type="InterPro" id="IPR058240">
    <property type="entry name" value="rSAM_sf"/>
</dbReference>
<keyword evidence="5" id="KW-0411">Iron-sulfur</keyword>
<dbReference type="InterPro" id="IPR024023">
    <property type="entry name" value="rSAM_paired_HxsB"/>
</dbReference>
<keyword evidence="4" id="KW-0408">Iron</keyword>
<keyword evidence="2" id="KW-0949">S-adenosyl-L-methionine</keyword>
<evidence type="ECO:0000256" key="1">
    <source>
        <dbReference type="ARBA" id="ARBA00001966"/>
    </source>
</evidence>
<dbReference type="CDD" id="cd01335">
    <property type="entry name" value="Radical_SAM"/>
    <property type="match status" value="1"/>
</dbReference>
<dbReference type="PROSITE" id="PS51918">
    <property type="entry name" value="RADICAL_SAM"/>
    <property type="match status" value="1"/>
</dbReference>
<dbReference type="SFLD" id="SFLDS00029">
    <property type="entry name" value="Radical_SAM"/>
    <property type="match status" value="1"/>
</dbReference>
<organism evidence="7 8">
    <name type="scientific">Lysobacter firmicutimachus</name>
    <dbReference type="NCBI Taxonomy" id="1792846"/>
    <lineage>
        <taxon>Bacteria</taxon>
        <taxon>Pseudomonadati</taxon>
        <taxon>Pseudomonadota</taxon>
        <taxon>Gammaproteobacteria</taxon>
        <taxon>Lysobacterales</taxon>
        <taxon>Lysobacteraceae</taxon>
        <taxon>Lysobacter</taxon>
    </lineage>
</organism>
<evidence type="ECO:0000256" key="2">
    <source>
        <dbReference type="ARBA" id="ARBA00022691"/>
    </source>
</evidence>
<dbReference type="InterPro" id="IPR013785">
    <property type="entry name" value="Aldolase_TIM"/>
</dbReference>
<dbReference type="NCBIfam" id="TIGR03978">
    <property type="entry name" value="rSAM_paired_1"/>
    <property type="match status" value="1"/>
</dbReference>
<dbReference type="Gene3D" id="3.20.20.70">
    <property type="entry name" value="Aldolase class I"/>
    <property type="match status" value="1"/>
</dbReference>
<evidence type="ECO:0000313" key="8">
    <source>
        <dbReference type="Proteomes" id="UP001387215"/>
    </source>
</evidence>
<feature type="domain" description="Radical SAM core" evidence="6">
    <location>
        <begin position="97"/>
        <end position="329"/>
    </location>
</feature>